<dbReference type="EMBL" id="CASHSV030000034">
    <property type="protein sequence ID" value="CAJ2642693.1"/>
    <property type="molecule type" value="Genomic_DNA"/>
</dbReference>
<evidence type="ECO:0000313" key="2">
    <source>
        <dbReference type="Proteomes" id="UP001177021"/>
    </source>
</evidence>
<name>A0ACB0JCB4_TRIPR</name>
<dbReference type="Proteomes" id="UP001177021">
    <property type="component" value="Unassembled WGS sequence"/>
</dbReference>
<evidence type="ECO:0000313" key="1">
    <source>
        <dbReference type="EMBL" id="CAJ2642693.1"/>
    </source>
</evidence>
<accession>A0ACB0JCB4</accession>
<gene>
    <name evidence="1" type="ORF">MILVUS5_LOCUS12125</name>
</gene>
<keyword evidence="2" id="KW-1185">Reference proteome</keyword>
<organism evidence="1 2">
    <name type="scientific">Trifolium pratense</name>
    <name type="common">Red clover</name>
    <dbReference type="NCBI Taxonomy" id="57577"/>
    <lineage>
        <taxon>Eukaryota</taxon>
        <taxon>Viridiplantae</taxon>
        <taxon>Streptophyta</taxon>
        <taxon>Embryophyta</taxon>
        <taxon>Tracheophyta</taxon>
        <taxon>Spermatophyta</taxon>
        <taxon>Magnoliopsida</taxon>
        <taxon>eudicotyledons</taxon>
        <taxon>Gunneridae</taxon>
        <taxon>Pentapetalae</taxon>
        <taxon>rosids</taxon>
        <taxon>fabids</taxon>
        <taxon>Fabales</taxon>
        <taxon>Fabaceae</taxon>
        <taxon>Papilionoideae</taxon>
        <taxon>50 kb inversion clade</taxon>
        <taxon>NPAAA clade</taxon>
        <taxon>Hologalegina</taxon>
        <taxon>IRL clade</taxon>
        <taxon>Trifolieae</taxon>
        <taxon>Trifolium</taxon>
    </lineage>
</organism>
<sequence length="356" mass="40880">MAESVEVEIIGNKSAQELALNPENVPNNYIHKEGGVGFRDALLPSESDDIEIPVIDIGNLTSPSAAQQELHKLHSALSSWGLFQATNHGMTSLFLDKVREISKQFFDLPRREKLKYVREPNDIEGYGNDVIYSENQKLDWNDRLFLKVHPEDQRNFKFWPQKPNDFRNTIEQYIESLRQLYEVVLRAMAKSLDLEEDCFLNECGEEASMSMRFSFYPPCPMPDHVLGVKPHADGSSITILLQDKEVEGLQVLKDNQWFKVPIIPEALVINVGDQLEIMSNGIFQSPVHRVVTNAEKERLTVATFCVPDSQKEIKPVDKLVNESRPILYRPVKNFVDIYFEYYQQGRRPIEASKIIL</sequence>
<protein>
    <submittedName>
        <fullName evidence="1">Uncharacterized protein</fullName>
    </submittedName>
</protein>
<comment type="caution">
    <text evidence="1">The sequence shown here is derived from an EMBL/GenBank/DDBJ whole genome shotgun (WGS) entry which is preliminary data.</text>
</comment>
<proteinExistence type="predicted"/>
<reference evidence="1" key="1">
    <citation type="submission" date="2023-10" db="EMBL/GenBank/DDBJ databases">
        <authorList>
            <person name="Rodriguez Cubillos JULIANA M."/>
            <person name="De Vega J."/>
        </authorList>
    </citation>
    <scope>NUCLEOTIDE SEQUENCE</scope>
</reference>